<dbReference type="AlphaFoldDB" id="A0AAD7C097"/>
<organism evidence="1 2">
    <name type="scientific">Roridomyces roridus</name>
    <dbReference type="NCBI Taxonomy" id="1738132"/>
    <lineage>
        <taxon>Eukaryota</taxon>
        <taxon>Fungi</taxon>
        <taxon>Dikarya</taxon>
        <taxon>Basidiomycota</taxon>
        <taxon>Agaricomycotina</taxon>
        <taxon>Agaricomycetes</taxon>
        <taxon>Agaricomycetidae</taxon>
        <taxon>Agaricales</taxon>
        <taxon>Marasmiineae</taxon>
        <taxon>Mycenaceae</taxon>
        <taxon>Roridomyces</taxon>
    </lineage>
</organism>
<evidence type="ECO:0000313" key="1">
    <source>
        <dbReference type="EMBL" id="KAJ7635321.1"/>
    </source>
</evidence>
<protein>
    <submittedName>
        <fullName evidence="1">Uncharacterized protein</fullName>
    </submittedName>
</protein>
<gene>
    <name evidence="1" type="ORF">FB45DRAFT_865852</name>
</gene>
<keyword evidence="2" id="KW-1185">Reference proteome</keyword>
<dbReference type="Proteomes" id="UP001221142">
    <property type="component" value="Unassembled WGS sequence"/>
</dbReference>
<evidence type="ECO:0000313" key="2">
    <source>
        <dbReference type="Proteomes" id="UP001221142"/>
    </source>
</evidence>
<comment type="caution">
    <text evidence="1">The sequence shown here is derived from an EMBL/GenBank/DDBJ whole genome shotgun (WGS) entry which is preliminary data.</text>
</comment>
<dbReference type="EMBL" id="JARKIF010000007">
    <property type="protein sequence ID" value="KAJ7635321.1"/>
    <property type="molecule type" value="Genomic_DNA"/>
</dbReference>
<sequence length="410" mass="45273">MSRCRREGVRRNSLRVEQGSFERKKTPVNFYQPSSSPCLLSARGGASPPSGLRHLGAAGGRREAWEGGTGLTHASFMIVARRNTVRRGPPRNPFVYMHPITHGYRSHIALAAFSHLAPIPIPSLSRPPSPDWRLAVWNSRWLIDAQTRLPQALPSAAGLPYLLLSSGCSLPFVCAALSAIRDAAWAEERENDSFTLPLCPLRALVLLAASSDARSLLRQSNADLHRRCSAHLSGSRSAYRGQGWISSAGHPTRRTGPFSWALYESAGSVMSEARRWGSRDVMGVRRIGTTWSVVEDPWPLHLSYVGARAGADSSSYILDRRVLPQTSGTRSTLYRGRSGSEMHLEDVGVEYIREVFRGDWGLRGASPNAYSDCIHTEARVVCENPAVLTRVLRSNHHRITTESLGGDYRW</sequence>
<name>A0AAD7C097_9AGAR</name>
<proteinExistence type="predicted"/>
<accession>A0AAD7C097</accession>
<reference evidence="1" key="1">
    <citation type="submission" date="2023-03" db="EMBL/GenBank/DDBJ databases">
        <title>Massive genome expansion in bonnet fungi (Mycena s.s.) driven by repeated elements and novel gene families across ecological guilds.</title>
        <authorList>
            <consortium name="Lawrence Berkeley National Laboratory"/>
            <person name="Harder C.B."/>
            <person name="Miyauchi S."/>
            <person name="Viragh M."/>
            <person name="Kuo A."/>
            <person name="Thoen E."/>
            <person name="Andreopoulos B."/>
            <person name="Lu D."/>
            <person name="Skrede I."/>
            <person name="Drula E."/>
            <person name="Henrissat B."/>
            <person name="Morin E."/>
            <person name="Kohler A."/>
            <person name="Barry K."/>
            <person name="LaButti K."/>
            <person name="Morin E."/>
            <person name="Salamov A."/>
            <person name="Lipzen A."/>
            <person name="Mereny Z."/>
            <person name="Hegedus B."/>
            <person name="Baldrian P."/>
            <person name="Stursova M."/>
            <person name="Weitz H."/>
            <person name="Taylor A."/>
            <person name="Grigoriev I.V."/>
            <person name="Nagy L.G."/>
            <person name="Martin F."/>
            <person name="Kauserud H."/>
        </authorList>
    </citation>
    <scope>NUCLEOTIDE SEQUENCE</scope>
    <source>
        <strain evidence="1">9284</strain>
    </source>
</reference>